<dbReference type="NCBIfam" id="TIGR01003">
    <property type="entry name" value="PTS_HPr_family"/>
    <property type="match status" value="1"/>
</dbReference>
<evidence type="ECO:0000256" key="5">
    <source>
        <dbReference type="ARBA" id="ARBA00022683"/>
    </source>
</evidence>
<dbReference type="PRINTS" id="PR00107">
    <property type="entry name" value="PHOSPHOCPHPR"/>
</dbReference>
<evidence type="ECO:0000256" key="4">
    <source>
        <dbReference type="ARBA" id="ARBA00022490"/>
    </source>
</evidence>
<comment type="subcellular location">
    <subcellularLocation>
        <location evidence="2">Cytoplasm</location>
    </subcellularLocation>
</comment>
<dbReference type="EMBL" id="JBBMFK010000011">
    <property type="protein sequence ID" value="MEQ2443391.1"/>
    <property type="molecule type" value="Genomic_DNA"/>
</dbReference>
<dbReference type="InterPro" id="IPR050399">
    <property type="entry name" value="HPr"/>
</dbReference>
<feature type="domain" description="HPr" evidence="6">
    <location>
        <begin position="1"/>
        <end position="86"/>
    </location>
</feature>
<evidence type="ECO:0000256" key="1">
    <source>
        <dbReference type="ARBA" id="ARBA00003681"/>
    </source>
</evidence>
<reference evidence="7 8" key="1">
    <citation type="submission" date="2024-03" db="EMBL/GenBank/DDBJ databases">
        <title>Human intestinal bacterial collection.</title>
        <authorList>
            <person name="Pauvert C."/>
            <person name="Hitch T.C.A."/>
            <person name="Clavel T."/>
        </authorList>
    </citation>
    <scope>NUCLEOTIDE SEQUENCE [LARGE SCALE GENOMIC DNA]</scope>
    <source>
        <strain evidence="7 8">CLA-AP-H29</strain>
    </source>
</reference>
<dbReference type="PANTHER" id="PTHR33705:SF2">
    <property type="entry name" value="PHOSPHOCARRIER PROTEIN NPR"/>
    <property type="match status" value="1"/>
</dbReference>
<evidence type="ECO:0000313" key="7">
    <source>
        <dbReference type="EMBL" id="MEQ2443391.1"/>
    </source>
</evidence>
<keyword evidence="8" id="KW-1185">Reference proteome</keyword>
<dbReference type="InterPro" id="IPR000032">
    <property type="entry name" value="HPr-like"/>
</dbReference>
<dbReference type="RefSeq" id="WP_294520026.1">
    <property type="nucleotide sequence ID" value="NZ_JBBMFK010000011.1"/>
</dbReference>
<organism evidence="7 8">
    <name type="scientific">Pseudoflavonifractor intestinihominis</name>
    <dbReference type="NCBI Taxonomy" id="3133171"/>
    <lineage>
        <taxon>Bacteria</taxon>
        <taxon>Bacillati</taxon>
        <taxon>Bacillota</taxon>
        <taxon>Clostridia</taxon>
        <taxon>Eubacteriales</taxon>
        <taxon>Oscillospiraceae</taxon>
        <taxon>Pseudoflavonifractor</taxon>
    </lineage>
</organism>
<evidence type="ECO:0000313" key="8">
    <source>
        <dbReference type="Proteomes" id="UP001464378"/>
    </source>
</evidence>
<gene>
    <name evidence="7" type="ORF">WMO64_07895</name>
</gene>
<keyword evidence="5" id="KW-0598">Phosphotransferase system</keyword>
<evidence type="ECO:0000259" key="6">
    <source>
        <dbReference type="PROSITE" id="PS51350"/>
    </source>
</evidence>
<dbReference type="PROSITE" id="PS51350">
    <property type="entry name" value="PTS_HPR_DOM"/>
    <property type="match status" value="1"/>
</dbReference>
<evidence type="ECO:0000256" key="3">
    <source>
        <dbReference type="ARBA" id="ARBA00020422"/>
    </source>
</evidence>
<name>A0ABV1E7V1_9FIRM</name>
<proteinExistence type="predicted"/>
<dbReference type="SUPFAM" id="SSF55594">
    <property type="entry name" value="HPr-like"/>
    <property type="match status" value="1"/>
</dbReference>
<accession>A0ABV1E7V1</accession>
<comment type="function">
    <text evidence="1">General (non sugar-specific) component of the phosphoenolpyruvate-dependent sugar phosphotransferase system (sugar PTS). This major carbohydrate active-transport system catalyzes the phosphorylation of incoming sugar substrates concomitantly with their translocation across the cell membrane. The phosphoryl group from phosphoenolpyruvate (PEP) is transferred to the phosphoryl carrier protein HPr by enzyme I. Phospho-HPr then transfers it to the PTS EIIA domain.</text>
</comment>
<comment type="caution">
    <text evidence="7">The sequence shown here is derived from an EMBL/GenBank/DDBJ whole genome shotgun (WGS) entry which is preliminary data.</text>
</comment>
<sequence length="86" mass="9302">MYEEKITIQNQSGLHARPASELVEVSSKYASDIILVHEDDEINAKSIISVLSGGILPGMEVMLQVEGSDEREAAQAVSALLHNLPD</sequence>
<dbReference type="PROSITE" id="PS00369">
    <property type="entry name" value="PTS_HPR_HIS"/>
    <property type="match status" value="1"/>
</dbReference>
<dbReference type="PANTHER" id="PTHR33705">
    <property type="entry name" value="PHOSPHOCARRIER PROTEIN HPR"/>
    <property type="match status" value="1"/>
</dbReference>
<dbReference type="CDD" id="cd00367">
    <property type="entry name" value="PTS-HPr_like"/>
    <property type="match status" value="1"/>
</dbReference>
<dbReference type="Proteomes" id="UP001464378">
    <property type="component" value="Unassembled WGS sequence"/>
</dbReference>
<protein>
    <recommendedName>
        <fullName evidence="3">Phosphocarrier protein HPr</fullName>
    </recommendedName>
</protein>
<keyword evidence="4" id="KW-0963">Cytoplasm</keyword>
<dbReference type="InterPro" id="IPR035895">
    <property type="entry name" value="HPr-like_sf"/>
</dbReference>
<dbReference type="Pfam" id="PF00381">
    <property type="entry name" value="PTS-HPr"/>
    <property type="match status" value="1"/>
</dbReference>
<dbReference type="Gene3D" id="3.30.1340.10">
    <property type="entry name" value="HPr-like"/>
    <property type="match status" value="1"/>
</dbReference>
<dbReference type="InterPro" id="IPR001020">
    <property type="entry name" value="PTS_HPr_His_P_site"/>
</dbReference>
<evidence type="ECO:0000256" key="2">
    <source>
        <dbReference type="ARBA" id="ARBA00004496"/>
    </source>
</evidence>